<dbReference type="PANTHER" id="PTHR34145:SF43">
    <property type="entry name" value="F-BOX DOMAIN PROTEIN"/>
    <property type="match status" value="1"/>
</dbReference>
<proteinExistence type="predicted"/>
<evidence type="ECO:0000313" key="3">
    <source>
        <dbReference type="Proteomes" id="UP000275267"/>
    </source>
</evidence>
<dbReference type="PANTHER" id="PTHR34145">
    <property type="entry name" value="OS02G0105600 PROTEIN"/>
    <property type="match status" value="1"/>
</dbReference>
<keyword evidence="3" id="KW-1185">Reference proteome</keyword>
<evidence type="ECO:0000313" key="2">
    <source>
        <dbReference type="EMBL" id="RLM57887.1"/>
    </source>
</evidence>
<dbReference type="STRING" id="4540.A0A3L6PG91"/>
<sequence length="130" mass="14660">MDRYGSVFYARVELPSSMPNLEALTIHSKSERAYAPMLCSKFLFLRHLSIALIGAPVYPTYDYLSLASFFYAAPSLETFNLNENFLGGNPIMFPFPVLYSAPLANFLQSKDEQMATNQFPCAFENPGRHT</sequence>
<dbReference type="Pfam" id="PF23622">
    <property type="entry name" value="LRR_At1g61320_AtMIF1"/>
    <property type="match status" value="1"/>
</dbReference>
<reference evidence="3" key="1">
    <citation type="journal article" date="2019" name="Nat. Commun.">
        <title>The genome of broomcorn millet.</title>
        <authorList>
            <person name="Zou C."/>
            <person name="Miki D."/>
            <person name="Li D."/>
            <person name="Tang Q."/>
            <person name="Xiao L."/>
            <person name="Rajput S."/>
            <person name="Deng P."/>
            <person name="Jia W."/>
            <person name="Huang R."/>
            <person name="Zhang M."/>
            <person name="Sun Y."/>
            <person name="Hu J."/>
            <person name="Fu X."/>
            <person name="Schnable P.S."/>
            <person name="Li F."/>
            <person name="Zhang H."/>
            <person name="Feng B."/>
            <person name="Zhu X."/>
            <person name="Liu R."/>
            <person name="Schnable J.C."/>
            <person name="Zhu J.-K."/>
            <person name="Zhang H."/>
        </authorList>
    </citation>
    <scope>NUCLEOTIDE SEQUENCE [LARGE SCALE GENOMIC DNA]</scope>
</reference>
<gene>
    <name evidence="2" type="ORF">C2845_PM18G13620</name>
</gene>
<protein>
    <recommendedName>
        <fullName evidence="1">At1g61320/AtMIF1 LRR domain-containing protein</fullName>
    </recommendedName>
</protein>
<comment type="caution">
    <text evidence="2">The sequence shown here is derived from an EMBL/GenBank/DDBJ whole genome shotgun (WGS) entry which is preliminary data.</text>
</comment>
<dbReference type="EMBL" id="PQIB02000017">
    <property type="protein sequence ID" value="RLM57887.1"/>
    <property type="molecule type" value="Genomic_DNA"/>
</dbReference>
<name>A0A3L6PG91_PANMI</name>
<dbReference type="Proteomes" id="UP000275267">
    <property type="component" value="Unassembled WGS sequence"/>
</dbReference>
<accession>A0A3L6PG91</accession>
<dbReference type="InterPro" id="IPR055357">
    <property type="entry name" value="LRR_At1g61320_AtMIF1"/>
</dbReference>
<evidence type="ECO:0000259" key="1">
    <source>
        <dbReference type="Pfam" id="PF23622"/>
    </source>
</evidence>
<dbReference type="AlphaFoldDB" id="A0A3L6PG91"/>
<organism evidence="2 3">
    <name type="scientific">Panicum miliaceum</name>
    <name type="common">Proso millet</name>
    <name type="synonym">Broomcorn millet</name>
    <dbReference type="NCBI Taxonomy" id="4540"/>
    <lineage>
        <taxon>Eukaryota</taxon>
        <taxon>Viridiplantae</taxon>
        <taxon>Streptophyta</taxon>
        <taxon>Embryophyta</taxon>
        <taxon>Tracheophyta</taxon>
        <taxon>Spermatophyta</taxon>
        <taxon>Magnoliopsida</taxon>
        <taxon>Liliopsida</taxon>
        <taxon>Poales</taxon>
        <taxon>Poaceae</taxon>
        <taxon>PACMAD clade</taxon>
        <taxon>Panicoideae</taxon>
        <taxon>Panicodae</taxon>
        <taxon>Paniceae</taxon>
        <taxon>Panicinae</taxon>
        <taxon>Panicum</taxon>
        <taxon>Panicum sect. Panicum</taxon>
    </lineage>
</organism>
<dbReference type="InterPro" id="IPR053772">
    <property type="entry name" value="At1g61320/At1g61330-like"/>
</dbReference>
<feature type="domain" description="At1g61320/AtMIF1 LRR" evidence="1">
    <location>
        <begin position="4"/>
        <end position="82"/>
    </location>
</feature>